<evidence type="ECO:0000313" key="3">
    <source>
        <dbReference type="Proteomes" id="UP000077002"/>
    </source>
</evidence>
<dbReference type="RefSeq" id="XP_022512052.1">
    <property type="nucleotide sequence ID" value="XM_022655546.1"/>
</dbReference>
<evidence type="ECO:0008006" key="4">
    <source>
        <dbReference type="Google" id="ProtNLM"/>
    </source>
</evidence>
<dbReference type="AlphaFoldDB" id="A0A177F921"/>
<feature type="region of interest" description="Disordered" evidence="1">
    <location>
        <begin position="165"/>
        <end position="199"/>
    </location>
</feature>
<proteinExistence type="predicted"/>
<organism evidence="2 3">
    <name type="scientific">Fonsecaea monophora</name>
    <dbReference type="NCBI Taxonomy" id="254056"/>
    <lineage>
        <taxon>Eukaryota</taxon>
        <taxon>Fungi</taxon>
        <taxon>Dikarya</taxon>
        <taxon>Ascomycota</taxon>
        <taxon>Pezizomycotina</taxon>
        <taxon>Eurotiomycetes</taxon>
        <taxon>Chaetothyriomycetidae</taxon>
        <taxon>Chaetothyriales</taxon>
        <taxon>Herpotrichiellaceae</taxon>
        <taxon>Fonsecaea</taxon>
    </lineage>
</organism>
<feature type="compositionally biased region" description="Polar residues" evidence="1">
    <location>
        <begin position="272"/>
        <end position="293"/>
    </location>
</feature>
<keyword evidence="3" id="KW-1185">Reference proteome</keyword>
<feature type="region of interest" description="Disordered" evidence="1">
    <location>
        <begin position="224"/>
        <end position="302"/>
    </location>
</feature>
<dbReference type="EMBL" id="LVKK01000036">
    <property type="protein sequence ID" value="OAG40100.1"/>
    <property type="molecule type" value="Genomic_DNA"/>
</dbReference>
<gene>
    <name evidence="2" type="ORF">AYO21_05578</name>
</gene>
<reference evidence="2 3" key="1">
    <citation type="submission" date="2016-03" db="EMBL/GenBank/DDBJ databases">
        <title>Draft genome sequence of the Fonsecaea monophora CBS 269.37.</title>
        <authorList>
            <person name="Bombassaro A."/>
            <person name="Vinicius W.A."/>
            <person name="De Hoog S."/>
            <person name="Sun J."/>
            <person name="Souza E.M."/>
            <person name="Raittz R.T."/>
            <person name="Costa F."/>
            <person name="Leao A.C."/>
            <person name="Tadra-Sfeir M.Z."/>
            <person name="Baura V."/>
            <person name="Balsanelli E."/>
            <person name="Pedrosa F.O."/>
            <person name="Moreno L.F."/>
            <person name="Steffens M.B."/>
            <person name="Xi L."/>
            <person name="Bocca A.L."/>
            <person name="Felipe M.S."/>
            <person name="Teixeira M."/>
            <person name="Telles Filho F.Q."/>
            <person name="Azevedo C.M."/>
            <person name="Gomes R."/>
            <person name="Vicente V.A."/>
        </authorList>
    </citation>
    <scope>NUCLEOTIDE SEQUENCE [LARGE SCALE GENOMIC DNA]</scope>
    <source>
        <strain evidence="2 3">CBS 269.37</strain>
    </source>
</reference>
<sequence length="512" mass="56500">MSGTELGIAVIGAVVALITAYKDAGSIVENIKESRKAKGASPPSLALEESLQEGHQEIEKITAKGIQRFGSSFEQGDGEHHSGFVPFAGVPLTSCLEDVAHRALQSLTIEVQASFLRHLMLASKDDDIMDFEACIDSAITARLRAVTILNELYLRQQKSCGLNSQVRTPVPAAEETKQVIETPSERDDHASSNLEPKPLTLRSLQLPAKIIRPPPDEMKEVFEAPATAERKSRSESLESGTHPCPGQVPRKSSWNVFQKLHRTSSAEKENGSMLSQATSRPASDITSSTSPSIRSVDDPHRSHVMTPPISPVLTLSPVDVMAGAGLCKGAYYIQQGIYEKGVRVSMKNLEWACYCRKCSFATPADRDDRGRARFDDKSHATRDLRWRSLLLFKSHISSSRQNTRVYRCLLCVLVGDVTSVYQGEHHLFEHMFHHQGGVLNGVELWGPICLDPGGPRMGSERTFDICFAENPRFALPKDAFEMSVTTEIVEADGTEIYGENLFKNQRIEGVQR</sequence>
<dbReference type="OrthoDB" id="25896at2759"/>
<comment type="caution">
    <text evidence="2">The sequence shown here is derived from an EMBL/GenBank/DDBJ whole genome shotgun (WGS) entry which is preliminary data.</text>
</comment>
<evidence type="ECO:0000256" key="1">
    <source>
        <dbReference type="SAM" id="MobiDB-lite"/>
    </source>
</evidence>
<protein>
    <recommendedName>
        <fullName evidence="4">C2H2-type domain-containing protein</fullName>
    </recommendedName>
</protein>
<feature type="compositionally biased region" description="Basic and acidic residues" evidence="1">
    <location>
        <begin position="224"/>
        <end position="236"/>
    </location>
</feature>
<dbReference type="Proteomes" id="UP000077002">
    <property type="component" value="Unassembled WGS sequence"/>
</dbReference>
<feature type="compositionally biased region" description="Basic and acidic residues" evidence="1">
    <location>
        <begin position="174"/>
        <end position="190"/>
    </location>
</feature>
<dbReference type="GeneID" id="34600743"/>
<name>A0A177F921_9EURO</name>
<accession>A0A177F921</accession>
<evidence type="ECO:0000313" key="2">
    <source>
        <dbReference type="EMBL" id="OAG40100.1"/>
    </source>
</evidence>